<evidence type="ECO:0000313" key="1">
    <source>
        <dbReference type="EMBL" id="OHS98515.1"/>
    </source>
</evidence>
<evidence type="ECO:0000313" key="2">
    <source>
        <dbReference type="Proteomes" id="UP000179807"/>
    </source>
</evidence>
<comment type="caution">
    <text evidence="1">The sequence shown here is derived from an EMBL/GenBank/DDBJ whole genome shotgun (WGS) entry which is preliminary data.</text>
</comment>
<accession>A0A1J4JLT8</accession>
<gene>
    <name evidence="1" type="ORF">TRFO_35045</name>
</gene>
<dbReference type="GeneID" id="94844726"/>
<organism evidence="1 2">
    <name type="scientific">Tritrichomonas foetus</name>
    <dbReference type="NCBI Taxonomy" id="1144522"/>
    <lineage>
        <taxon>Eukaryota</taxon>
        <taxon>Metamonada</taxon>
        <taxon>Parabasalia</taxon>
        <taxon>Tritrichomonadida</taxon>
        <taxon>Tritrichomonadidae</taxon>
        <taxon>Tritrichomonas</taxon>
    </lineage>
</organism>
<reference evidence="1" key="1">
    <citation type="submission" date="2016-10" db="EMBL/GenBank/DDBJ databases">
        <authorList>
            <person name="Benchimol M."/>
            <person name="Almeida L.G."/>
            <person name="Vasconcelos A.T."/>
            <person name="Perreira-Neves A."/>
            <person name="Rosa I.A."/>
            <person name="Tasca T."/>
            <person name="Bogo M.R."/>
            <person name="de Souza W."/>
        </authorList>
    </citation>
    <scope>NUCLEOTIDE SEQUENCE [LARGE SCALE GENOMIC DNA]</scope>
    <source>
        <strain evidence="1">K</strain>
    </source>
</reference>
<keyword evidence="2" id="KW-1185">Reference proteome</keyword>
<proteinExistence type="predicted"/>
<sequence>MSSKRKPQVQNAVKWDSALESLLNTKHYKDANVQWGDRNICLMTETNTFMDAISSKPLNGNMNLNLIEDPTRTKESHIRNMILKPLSPRKPIVIPCSGSHVVRRDKQKLEKIMKERSYHAHSRMIEIVPRKANHNVARAASVQKMRMTSNAARRPTYYWGA</sequence>
<name>A0A1J4JLT8_9EUKA</name>
<dbReference type="VEuPathDB" id="TrichDB:TRFO_35045"/>
<dbReference type="Proteomes" id="UP000179807">
    <property type="component" value="Unassembled WGS sequence"/>
</dbReference>
<dbReference type="AlphaFoldDB" id="A0A1J4JLT8"/>
<dbReference type="RefSeq" id="XP_068351652.1">
    <property type="nucleotide sequence ID" value="XM_068510022.1"/>
</dbReference>
<protein>
    <submittedName>
        <fullName evidence="1">Uncharacterized protein</fullName>
    </submittedName>
</protein>
<dbReference type="EMBL" id="MLAK01001050">
    <property type="protein sequence ID" value="OHS98515.1"/>
    <property type="molecule type" value="Genomic_DNA"/>
</dbReference>